<evidence type="ECO:0000256" key="2">
    <source>
        <dbReference type="SAM" id="Phobius"/>
    </source>
</evidence>
<proteinExistence type="predicted"/>
<name>A0A511NJE9_9FLAO</name>
<dbReference type="Gene3D" id="3.30.1950.10">
    <property type="entry name" value="wza like domain"/>
    <property type="match status" value="1"/>
</dbReference>
<keyword evidence="2" id="KW-0472">Membrane</keyword>
<sequence>MLNLKSTLTKTAILLIILNLFSCISLKDIQLIQPDQNLKLDSKGKIAFDKPEYYIQKGDRVLINISSASNTSMGILNDFISSGNRTFAQGENAGVLVRKDGNIELPRIGDVYLEGLTIEQARKKIQDEFYKIYDEKGTFIDVNLAGIEYTIVGEVQQGAYRANKRDLTILEAFAKTGTNNIYADLKNVRIIRTDLDGTKQVYVDLTKESIMNSEYYWIQNNDIIVVNPRKEKVWGVGLNPLTVVTTVMGAIATILGVYLFFDKI</sequence>
<dbReference type="Gene3D" id="3.10.560.10">
    <property type="entry name" value="Outer membrane lipoprotein wza domain like"/>
    <property type="match status" value="1"/>
</dbReference>
<dbReference type="PANTHER" id="PTHR33619:SF3">
    <property type="entry name" value="POLYSACCHARIDE EXPORT PROTEIN GFCE-RELATED"/>
    <property type="match status" value="1"/>
</dbReference>
<evidence type="ECO:0000256" key="1">
    <source>
        <dbReference type="ARBA" id="ARBA00022729"/>
    </source>
</evidence>
<dbReference type="STRING" id="1218108.GCA_000382425_00719"/>
<comment type="caution">
    <text evidence="4">The sequence shown here is derived from an EMBL/GenBank/DDBJ whole genome shotgun (WGS) entry which is preliminary data.</text>
</comment>
<dbReference type="PANTHER" id="PTHR33619">
    <property type="entry name" value="POLYSACCHARIDE EXPORT PROTEIN GFCE-RELATED"/>
    <property type="match status" value="1"/>
</dbReference>
<keyword evidence="1" id="KW-0732">Signal</keyword>
<dbReference type="RefSeq" id="WP_081623186.1">
    <property type="nucleotide sequence ID" value="NZ_BJXC01000014.1"/>
</dbReference>
<keyword evidence="2" id="KW-1133">Transmembrane helix</keyword>
<protein>
    <recommendedName>
        <fullName evidence="3">Polysaccharide export protein N-terminal domain-containing protein</fullName>
    </recommendedName>
</protein>
<dbReference type="AlphaFoldDB" id="A0A511NJE9"/>
<evidence type="ECO:0000313" key="4">
    <source>
        <dbReference type="EMBL" id="GEM52341.1"/>
    </source>
</evidence>
<keyword evidence="5" id="KW-1185">Reference proteome</keyword>
<organism evidence="4 5">
    <name type="scientific">Empedobacter brevis NBRC 14943 = ATCC 43319</name>
    <dbReference type="NCBI Taxonomy" id="1218108"/>
    <lineage>
        <taxon>Bacteria</taxon>
        <taxon>Pseudomonadati</taxon>
        <taxon>Bacteroidota</taxon>
        <taxon>Flavobacteriia</taxon>
        <taxon>Flavobacteriales</taxon>
        <taxon>Weeksellaceae</taxon>
        <taxon>Empedobacter</taxon>
    </lineage>
</organism>
<feature type="domain" description="Polysaccharide export protein N-terminal" evidence="3">
    <location>
        <begin position="50"/>
        <end position="133"/>
    </location>
</feature>
<evidence type="ECO:0000259" key="3">
    <source>
        <dbReference type="Pfam" id="PF02563"/>
    </source>
</evidence>
<reference evidence="4 5" key="1">
    <citation type="submission" date="2019-07" db="EMBL/GenBank/DDBJ databases">
        <title>Whole genome shotgun sequence of Empedobacter brevis NBRC 14943.</title>
        <authorList>
            <person name="Hosoyama A."/>
            <person name="Uohara A."/>
            <person name="Ohji S."/>
            <person name="Ichikawa N."/>
        </authorList>
    </citation>
    <scope>NUCLEOTIDE SEQUENCE [LARGE SCALE GENOMIC DNA]</scope>
    <source>
        <strain evidence="4 5">NBRC 14943</strain>
    </source>
</reference>
<dbReference type="GeneID" id="84648974"/>
<gene>
    <name evidence="4" type="ORF">EB1_21310</name>
</gene>
<dbReference type="Proteomes" id="UP000321245">
    <property type="component" value="Unassembled WGS sequence"/>
</dbReference>
<dbReference type="EMBL" id="BJXC01000014">
    <property type="protein sequence ID" value="GEM52341.1"/>
    <property type="molecule type" value="Genomic_DNA"/>
</dbReference>
<dbReference type="InterPro" id="IPR049712">
    <property type="entry name" value="Poly_export"/>
</dbReference>
<dbReference type="InterPro" id="IPR003715">
    <property type="entry name" value="Poly_export_N"/>
</dbReference>
<evidence type="ECO:0000313" key="5">
    <source>
        <dbReference type="Proteomes" id="UP000321245"/>
    </source>
</evidence>
<feature type="transmembrane region" description="Helical" evidence="2">
    <location>
        <begin position="238"/>
        <end position="261"/>
    </location>
</feature>
<accession>A0A511NJE9</accession>
<keyword evidence="2" id="KW-0812">Transmembrane</keyword>
<dbReference type="GO" id="GO:0015159">
    <property type="term" value="F:polysaccharide transmembrane transporter activity"/>
    <property type="evidence" value="ECO:0007669"/>
    <property type="project" value="InterPro"/>
</dbReference>
<dbReference type="Pfam" id="PF02563">
    <property type="entry name" value="Poly_export"/>
    <property type="match status" value="1"/>
</dbReference>
<dbReference type="OrthoDB" id="1445882at2"/>